<sequence>MAEAEVKQDQSAQGQKGGSAPLDPALVERTKEVMPLPLPDEESDWGLPVLSKTKEKAKFFGLIKKKELSLEVVAELRKSSMLSPGNTLIEIQRLRKLHPNNADLLMLSATCSNGMMMNSSQKKGVLEGIKGACKDAGGALLADGITLFNCDSFFAIYYNYLSRLKREQISVLKQLATEHRLEVEKKKLLKNTAVVDYLLGEKPKAVAIMGHLKKKIKSSKFTTPWEFAEMRSAYKAIETNQTKEEFGIGTANELVGYVYAMTVAFARIPMLAPLVDTLLEMIPETNHSLLLRKRSIVGVKRINAAKIAQARGDRNALGKHALTLFKDSQAVLSKIEGQAVKQPYESEPYFNLALAAQLSMGAVHPEEQLKMLNLALKAMEQLIRFDMSKEHKFTEVAKNHTHSIANMISRFGGEGDSGGGAPAGKKPQGPPPQEEDDF</sequence>
<evidence type="ECO:0000313" key="2">
    <source>
        <dbReference type="EMBL" id="OGH04925.1"/>
    </source>
</evidence>
<dbReference type="EMBL" id="MFNF01000001">
    <property type="protein sequence ID" value="OGH04925.1"/>
    <property type="molecule type" value="Genomic_DNA"/>
</dbReference>
<reference evidence="2 3" key="1">
    <citation type="journal article" date="2016" name="Nat. Commun.">
        <title>Thousands of microbial genomes shed light on interconnected biogeochemical processes in an aquifer system.</title>
        <authorList>
            <person name="Anantharaman K."/>
            <person name="Brown C.T."/>
            <person name="Hug L.A."/>
            <person name="Sharon I."/>
            <person name="Castelle C.J."/>
            <person name="Probst A.J."/>
            <person name="Thomas B.C."/>
            <person name="Singh A."/>
            <person name="Wilkins M.J."/>
            <person name="Karaoz U."/>
            <person name="Brodie E.L."/>
            <person name="Williams K.H."/>
            <person name="Hubbard S.S."/>
            <person name="Banfield J.F."/>
        </authorList>
    </citation>
    <scope>NUCLEOTIDE SEQUENCE [LARGE SCALE GENOMIC DNA]</scope>
</reference>
<feature type="region of interest" description="Disordered" evidence="1">
    <location>
        <begin position="1"/>
        <end position="30"/>
    </location>
</feature>
<proteinExistence type="predicted"/>
<gene>
    <name evidence="2" type="ORF">A2557_08090</name>
</gene>
<dbReference type="Proteomes" id="UP000177583">
    <property type="component" value="Unassembled WGS sequence"/>
</dbReference>
<evidence type="ECO:0000313" key="3">
    <source>
        <dbReference type="Proteomes" id="UP000177583"/>
    </source>
</evidence>
<dbReference type="AlphaFoldDB" id="A0A1F6H3G2"/>
<evidence type="ECO:0000256" key="1">
    <source>
        <dbReference type="SAM" id="MobiDB-lite"/>
    </source>
</evidence>
<organism evidence="2 3">
    <name type="scientific">Candidatus Lambdaproteobacteria bacterium RIFOXYD2_FULL_56_26</name>
    <dbReference type="NCBI Taxonomy" id="1817773"/>
    <lineage>
        <taxon>Bacteria</taxon>
        <taxon>Pseudomonadati</taxon>
        <taxon>Pseudomonadota</taxon>
        <taxon>Candidatus Lambdaproteobacteria</taxon>
    </lineage>
</organism>
<feature type="compositionally biased region" description="Gly residues" evidence="1">
    <location>
        <begin position="412"/>
        <end position="422"/>
    </location>
</feature>
<accession>A0A1F6H3G2</accession>
<feature type="region of interest" description="Disordered" evidence="1">
    <location>
        <begin position="410"/>
        <end position="438"/>
    </location>
</feature>
<name>A0A1F6H3G2_9PROT</name>
<comment type="caution">
    <text evidence="2">The sequence shown here is derived from an EMBL/GenBank/DDBJ whole genome shotgun (WGS) entry which is preliminary data.</text>
</comment>
<protein>
    <submittedName>
        <fullName evidence="2">Uncharacterized protein</fullName>
    </submittedName>
</protein>